<keyword evidence="3" id="KW-1185">Reference proteome</keyword>
<gene>
    <name evidence="2" type="ORF">CA2015_0131</name>
</gene>
<dbReference type="AlphaFoldDB" id="A0A0H4P909"/>
<dbReference type="PATRIC" id="fig|320787.5.peg.146"/>
<dbReference type="OrthoDB" id="819896at2"/>
<feature type="chain" id="PRO_5005207874" evidence="1">
    <location>
        <begin position="23"/>
        <end position="254"/>
    </location>
</feature>
<dbReference type="EMBL" id="CP012040">
    <property type="protein sequence ID" value="AKP49615.1"/>
    <property type="molecule type" value="Genomic_DNA"/>
</dbReference>
<protein>
    <submittedName>
        <fullName evidence="2">Uncharacterized protein</fullName>
    </submittedName>
</protein>
<sequence>MKRSIQLSLMALLCAIQFEILAQQVENQLPKNTQEWMDEDWPVTDSLAFELPNQGKLLLLFNSNEHSPEDLKLKFKPILNKATEFPEFKTITYRLAEAFPQTSVDRVILNIEKKYVPYADRLEMTFPVGLDYTGGYFTPEIGFRSKISWRKFDIGASITNSVFFPEKIENKVAVNHNWFLNAEFSWELFNPKSNNKNMIGIGYLLNEEKSQLFNQTTIKAFYRRQVSQVISIQVGVVGTNKLNTLYPTIGVRFW</sequence>
<evidence type="ECO:0000256" key="1">
    <source>
        <dbReference type="SAM" id="SignalP"/>
    </source>
</evidence>
<accession>A0A0H4P909</accession>
<evidence type="ECO:0000313" key="3">
    <source>
        <dbReference type="Proteomes" id="UP000036520"/>
    </source>
</evidence>
<dbReference type="KEGG" id="camu:CA2015_0131"/>
<keyword evidence="1" id="KW-0732">Signal</keyword>
<proteinExistence type="predicted"/>
<evidence type="ECO:0000313" key="2">
    <source>
        <dbReference type="EMBL" id="AKP49615.1"/>
    </source>
</evidence>
<organism evidence="2 3">
    <name type="scientific">Cyclobacterium amurskyense</name>
    <dbReference type="NCBI Taxonomy" id="320787"/>
    <lineage>
        <taxon>Bacteria</taxon>
        <taxon>Pseudomonadati</taxon>
        <taxon>Bacteroidota</taxon>
        <taxon>Cytophagia</taxon>
        <taxon>Cytophagales</taxon>
        <taxon>Cyclobacteriaceae</taxon>
        <taxon>Cyclobacterium</taxon>
    </lineage>
</organism>
<dbReference type="RefSeq" id="WP_048640138.1">
    <property type="nucleotide sequence ID" value="NZ_CAXBGM010000003.1"/>
</dbReference>
<dbReference type="STRING" id="320787.CA2015_0131"/>
<name>A0A0H4P909_9BACT</name>
<reference evidence="2 3" key="1">
    <citation type="submission" date="2015-07" db="EMBL/GenBank/DDBJ databases">
        <authorList>
            <person name="Kim K.M."/>
        </authorList>
    </citation>
    <scope>NUCLEOTIDE SEQUENCE [LARGE SCALE GENOMIC DNA]</scope>
    <source>
        <strain evidence="2 3">KCTC 12363</strain>
    </source>
</reference>
<feature type="signal peptide" evidence="1">
    <location>
        <begin position="1"/>
        <end position="22"/>
    </location>
</feature>
<dbReference type="Proteomes" id="UP000036520">
    <property type="component" value="Chromosome"/>
</dbReference>